<dbReference type="AlphaFoldDB" id="A0AAV7V6K3"/>
<organism evidence="1 2">
    <name type="scientific">Pleurodeles waltl</name>
    <name type="common">Iberian ribbed newt</name>
    <dbReference type="NCBI Taxonomy" id="8319"/>
    <lineage>
        <taxon>Eukaryota</taxon>
        <taxon>Metazoa</taxon>
        <taxon>Chordata</taxon>
        <taxon>Craniata</taxon>
        <taxon>Vertebrata</taxon>
        <taxon>Euteleostomi</taxon>
        <taxon>Amphibia</taxon>
        <taxon>Batrachia</taxon>
        <taxon>Caudata</taxon>
        <taxon>Salamandroidea</taxon>
        <taxon>Salamandridae</taxon>
        <taxon>Pleurodelinae</taxon>
        <taxon>Pleurodeles</taxon>
    </lineage>
</organism>
<proteinExistence type="predicted"/>
<evidence type="ECO:0000313" key="2">
    <source>
        <dbReference type="Proteomes" id="UP001066276"/>
    </source>
</evidence>
<dbReference type="EMBL" id="JANPWB010000003">
    <property type="protein sequence ID" value="KAJ1197134.1"/>
    <property type="molecule type" value="Genomic_DNA"/>
</dbReference>
<protein>
    <submittedName>
        <fullName evidence="1">Uncharacterized protein</fullName>
    </submittedName>
</protein>
<comment type="caution">
    <text evidence="1">The sequence shown here is derived from an EMBL/GenBank/DDBJ whole genome shotgun (WGS) entry which is preliminary data.</text>
</comment>
<keyword evidence="2" id="KW-1185">Reference proteome</keyword>
<dbReference type="Proteomes" id="UP001066276">
    <property type="component" value="Chromosome 2_1"/>
</dbReference>
<name>A0AAV7V6K3_PLEWA</name>
<reference evidence="1" key="1">
    <citation type="journal article" date="2022" name="bioRxiv">
        <title>Sequencing and chromosome-scale assembly of the giantPleurodeles waltlgenome.</title>
        <authorList>
            <person name="Brown T."/>
            <person name="Elewa A."/>
            <person name="Iarovenko S."/>
            <person name="Subramanian E."/>
            <person name="Araus A.J."/>
            <person name="Petzold A."/>
            <person name="Susuki M."/>
            <person name="Suzuki K.-i.T."/>
            <person name="Hayashi T."/>
            <person name="Toyoda A."/>
            <person name="Oliveira C."/>
            <person name="Osipova E."/>
            <person name="Leigh N.D."/>
            <person name="Simon A."/>
            <person name="Yun M.H."/>
        </authorList>
    </citation>
    <scope>NUCLEOTIDE SEQUENCE</scope>
    <source>
        <strain evidence="1">20211129_DDA</strain>
        <tissue evidence="1">Liver</tissue>
    </source>
</reference>
<sequence>MSCPRYRLVERASLLHIPSLDTANTGLHTEVAQTNREQQKQTLEKANRNIASPGPALLEARRRATQAIQSPERADVEAGRHRALNPAHSDLNIPFVKIVLTILRKLGRKGSQEK</sequence>
<evidence type="ECO:0000313" key="1">
    <source>
        <dbReference type="EMBL" id="KAJ1197134.1"/>
    </source>
</evidence>
<accession>A0AAV7V6K3</accession>
<gene>
    <name evidence="1" type="ORF">NDU88_000996</name>
</gene>